<evidence type="ECO:0000313" key="7">
    <source>
        <dbReference type="EMBL" id="KAF7705782.1"/>
    </source>
</evidence>
<dbReference type="InterPro" id="IPR007110">
    <property type="entry name" value="Ig-like_dom"/>
</dbReference>
<proteinExistence type="predicted"/>
<sequence>LCKSYKHSLLFSMTGDSMADSIEPLFTHKAVDEGNTVTLSCNYKPTTYATNNYLHWYRQHPKSKPTFLLYIYDTTGQKSDSIPPRLDVILNKTNKQVDLIISSAAVSDSALYYCALAPTVTGNPAALYKNLYMLYLRLPTGGDSGLVVSGSFADKIGSTDVNIARKEKGTVKLKCSYESNNEYVYLYWYRQYSNSAPQFLLVKGVKSASDYDYNPSGSRFRAETTSNATELIIKDLQISDSALYHCALKINWSVLCQETVECESHCISGFFLSVTGNLMADSIEPLFTQKVVDKGENVTLSCRYKTSFTNSDLHWYRQHPKSKPRFLLYISQRGDISTDKPQRMTAEIDDDDNKQVDLIISSAAVSDSDLYYCALRPTVTRNP</sequence>
<evidence type="ECO:0000256" key="1">
    <source>
        <dbReference type="ARBA" id="ARBA00022729"/>
    </source>
</evidence>
<keyword evidence="4" id="KW-0393">Immunoglobulin domain</keyword>
<dbReference type="InterPro" id="IPR013106">
    <property type="entry name" value="Ig_V-set"/>
</dbReference>
<comment type="caution">
    <text evidence="7">The sequence shown here is derived from an EMBL/GenBank/DDBJ whole genome shotgun (WGS) entry which is preliminary data.</text>
</comment>
<dbReference type="SMART" id="SM00406">
    <property type="entry name" value="IGv"/>
    <property type="match status" value="3"/>
</dbReference>
<dbReference type="GO" id="GO:0002250">
    <property type="term" value="P:adaptive immune response"/>
    <property type="evidence" value="ECO:0007669"/>
    <property type="project" value="UniProtKB-KW"/>
</dbReference>
<feature type="domain" description="Ig-like" evidence="6">
    <location>
        <begin position="24"/>
        <end position="114"/>
    </location>
</feature>
<evidence type="ECO:0000256" key="3">
    <source>
        <dbReference type="ARBA" id="ARBA00023170"/>
    </source>
</evidence>
<dbReference type="SMART" id="SM00409">
    <property type="entry name" value="IG"/>
    <property type="match status" value="3"/>
</dbReference>
<dbReference type="Gene3D" id="2.60.40.10">
    <property type="entry name" value="Immunoglobulins"/>
    <property type="match status" value="3"/>
</dbReference>
<accession>A0A8T0BF04</accession>
<evidence type="ECO:0000259" key="6">
    <source>
        <dbReference type="PROSITE" id="PS50835"/>
    </source>
</evidence>
<dbReference type="EMBL" id="JABFDY010000006">
    <property type="protein sequence ID" value="KAF7705782.1"/>
    <property type="molecule type" value="Genomic_DNA"/>
</dbReference>
<organism evidence="7 8">
    <name type="scientific">Silurus meridionalis</name>
    <name type="common">Southern catfish</name>
    <name type="synonym">Silurus soldatovi meridionalis</name>
    <dbReference type="NCBI Taxonomy" id="175797"/>
    <lineage>
        <taxon>Eukaryota</taxon>
        <taxon>Metazoa</taxon>
        <taxon>Chordata</taxon>
        <taxon>Craniata</taxon>
        <taxon>Vertebrata</taxon>
        <taxon>Euteleostomi</taxon>
        <taxon>Actinopterygii</taxon>
        <taxon>Neopterygii</taxon>
        <taxon>Teleostei</taxon>
        <taxon>Ostariophysi</taxon>
        <taxon>Siluriformes</taxon>
        <taxon>Siluridae</taxon>
        <taxon>Silurus</taxon>
    </lineage>
</organism>
<dbReference type="GO" id="GO:0042101">
    <property type="term" value="C:T cell receptor complex"/>
    <property type="evidence" value="ECO:0007669"/>
    <property type="project" value="UniProtKB-KW"/>
</dbReference>
<dbReference type="InterPro" id="IPR051287">
    <property type="entry name" value="TCR_variable_region"/>
</dbReference>
<feature type="domain" description="Ig-like" evidence="6">
    <location>
        <begin position="118"/>
        <end position="246"/>
    </location>
</feature>
<dbReference type="InterPro" id="IPR003599">
    <property type="entry name" value="Ig_sub"/>
</dbReference>
<evidence type="ECO:0000256" key="4">
    <source>
        <dbReference type="ARBA" id="ARBA00023319"/>
    </source>
</evidence>
<keyword evidence="8" id="KW-1185">Reference proteome</keyword>
<reference evidence="7" key="1">
    <citation type="submission" date="2020-08" db="EMBL/GenBank/DDBJ databases">
        <title>Chromosome-level assembly of Southern catfish (Silurus meridionalis) provides insights into visual adaptation to the nocturnal and benthic lifestyles.</title>
        <authorList>
            <person name="Zhang Y."/>
            <person name="Wang D."/>
            <person name="Peng Z."/>
        </authorList>
    </citation>
    <scope>NUCLEOTIDE SEQUENCE</scope>
    <source>
        <strain evidence="7">SWU-2019-XX</strain>
        <tissue evidence="7">Muscle</tissue>
    </source>
</reference>
<keyword evidence="5" id="KW-0391">Immunity</keyword>
<dbReference type="PANTHER" id="PTHR19367:SF18">
    <property type="entry name" value="T CELL RECEPTOR ALPHA VARIABLE 16"/>
    <property type="match status" value="1"/>
</dbReference>
<keyword evidence="2" id="KW-1064">Adaptive immunity</keyword>
<dbReference type="PROSITE" id="PS50835">
    <property type="entry name" value="IG_LIKE"/>
    <property type="match status" value="3"/>
</dbReference>
<evidence type="ECO:0000256" key="2">
    <source>
        <dbReference type="ARBA" id="ARBA00023130"/>
    </source>
</evidence>
<name>A0A8T0BF04_SILME</name>
<dbReference type="InterPro" id="IPR036179">
    <property type="entry name" value="Ig-like_dom_sf"/>
</dbReference>
<dbReference type="SUPFAM" id="SSF48726">
    <property type="entry name" value="Immunoglobulin"/>
    <property type="match status" value="3"/>
</dbReference>
<dbReference type="InterPro" id="IPR013783">
    <property type="entry name" value="Ig-like_fold"/>
</dbReference>
<dbReference type="PANTHER" id="PTHR19367">
    <property type="entry name" value="T-CELL RECEPTOR ALPHA CHAIN V REGION"/>
    <property type="match status" value="1"/>
</dbReference>
<evidence type="ECO:0000313" key="8">
    <source>
        <dbReference type="Proteomes" id="UP000606274"/>
    </source>
</evidence>
<dbReference type="Pfam" id="PF07686">
    <property type="entry name" value="V-set"/>
    <property type="match status" value="3"/>
</dbReference>
<feature type="non-terminal residue" evidence="7">
    <location>
        <position position="383"/>
    </location>
</feature>
<feature type="non-terminal residue" evidence="7">
    <location>
        <position position="1"/>
    </location>
</feature>
<keyword evidence="5" id="KW-1279">T cell receptor</keyword>
<feature type="domain" description="Ig-like" evidence="6">
    <location>
        <begin position="285"/>
        <end position="383"/>
    </location>
</feature>
<evidence type="ECO:0000256" key="5">
    <source>
        <dbReference type="ARBA" id="ARBA00043266"/>
    </source>
</evidence>
<gene>
    <name evidence="7" type="ORF">HF521_019036</name>
</gene>
<dbReference type="AlphaFoldDB" id="A0A8T0BF04"/>
<dbReference type="Proteomes" id="UP000606274">
    <property type="component" value="Unassembled WGS sequence"/>
</dbReference>
<keyword evidence="1" id="KW-0732">Signal</keyword>
<protein>
    <recommendedName>
        <fullName evidence="6">Ig-like domain-containing protein</fullName>
    </recommendedName>
</protein>
<keyword evidence="3" id="KW-0675">Receptor</keyword>